<reference evidence="2" key="2">
    <citation type="submission" date="2015-03" db="UniProtKB">
        <authorList>
            <consortium name="EnsemblPlants"/>
        </authorList>
    </citation>
    <scope>IDENTIFICATION</scope>
</reference>
<evidence type="ECO:0000256" key="1">
    <source>
        <dbReference type="SAM" id="MobiDB-lite"/>
    </source>
</evidence>
<organism evidence="2 3">
    <name type="scientific">Brassica oleracea var. oleracea</name>
    <dbReference type="NCBI Taxonomy" id="109376"/>
    <lineage>
        <taxon>Eukaryota</taxon>
        <taxon>Viridiplantae</taxon>
        <taxon>Streptophyta</taxon>
        <taxon>Embryophyta</taxon>
        <taxon>Tracheophyta</taxon>
        <taxon>Spermatophyta</taxon>
        <taxon>Magnoliopsida</taxon>
        <taxon>eudicotyledons</taxon>
        <taxon>Gunneridae</taxon>
        <taxon>Pentapetalae</taxon>
        <taxon>rosids</taxon>
        <taxon>malvids</taxon>
        <taxon>Brassicales</taxon>
        <taxon>Brassicaceae</taxon>
        <taxon>Brassiceae</taxon>
        <taxon>Brassica</taxon>
    </lineage>
</organism>
<evidence type="ECO:0000313" key="3">
    <source>
        <dbReference type="Proteomes" id="UP000032141"/>
    </source>
</evidence>
<proteinExistence type="predicted"/>
<sequence length="238" mass="27300">MVGSMLRYVKKSKPSTPDESVEEENNKSSKVASGNEHKFHENENDNEGDKTFGAKKYQIDGDINDPGSWEKVDKRMRDFMVEKCPMARPSIDYDFPRQKEIVNGVRVKPLTQTCWENRIKSVKPIRFQAPQIREDLVYLAEKSANPGTRNEAALAMGEIYGTGSFEFLIGMIICLEVFIKHGDRSDIDGNELFIELKLLRVSLPTSIHKAAKLHRQKEAFRSYNSEKLIYGRVCHKRD</sequence>
<evidence type="ECO:0000313" key="2">
    <source>
        <dbReference type="EnsemblPlants" id="Bo1g103450.1"/>
    </source>
</evidence>
<protein>
    <submittedName>
        <fullName evidence="2">Uncharacterized protein</fullName>
    </submittedName>
</protein>
<accession>A0A0D3ABD3</accession>
<dbReference type="AlphaFoldDB" id="A0A0D3ABD3"/>
<dbReference type="HOGENOM" id="CLU_1167263_0_0_1"/>
<feature type="region of interest" description="Disordered" evidence="1">
    <location>
        <begin position="1"/>
        <end position="59"/>
    </location>
</feature>
<name>A0A0D3ABD3_BRAOL</name>
<dbReference type="Gramene" id="Bo1g103450.1">
    <property type="protein sequence ID" value="Bo1g103450.1"/>
    <property type="gene ID" value="Bo1g103450"/>
</dbReference>
<dbReference type="EnsemblPlants" id="Bo1g103450.1">
    <property type="protein sequence ID" value="Bo1g103450.1"/>
    <property type="gene ID" value="Bo1g103450"/>
</dbReference>
<keyword evidence="3" id="KW-1185">Reference proteome</keyword>
<reference evidence="2 3" key="1">
    <citation type="journal article" date="2014" name="Genome Biol.">
        <title>Transcriptome and methylome profiling reveals relics of genome dominance in the mesopolyploid Brassica oleracea.</title>
        <authorList>
            <person name="Parkin I.A."/>
            <person name="Koh C."/>
            <person name="Tang H."/>
            <person name="Robinson S.J."/>
            <person name="Kagale S."/>
            <person name="Clarke W.E."/>
            <person name="Town C.D."/>
            <person name="Nixon J."/>
            <person name="Krishnakumar V."/>
            <person name="Bidwell S.L."/>
            <person name="Denoeud F."/>
            <person name="Belcram H."/>
            <person name="Links M.G."/>
            <person name="Just J."/>
            <person name="Clarke C."/>
            <person name="Bender T."/>
            <person name="Huebert T."/>
            <person name="Mason A.S."/>
            <person name="Pires J.C."/>
            <person name="Barker G."/>
            <person name="Moore J."/>
            <person name="Walley P.G."/>
            <person name="Manoli S."/>
            <person name="Batley J."/>
            <person name="Edwards D."/>
            <person name="Nelson M.N."/>
            <person name="Wang X."/>
            <person name="Paterson A.H."/>
            <person name="King G."/>
            <person name="Bancroft I."/>
            <person name="Chalhoub B."/>
            <person name="Sharpe A.G."/>
        </authorList>
    </citation>
    <scope>NUCLEOTIDE SEQUENCE</scope>
    <source>
        <strain evidence="2 3">cv. TO1000</strain>
    </source>
</reference>
<dbReference type="Proteomes" id="UP000032141">
    <property type="component" value="Chromosome C1"/>
</dbReference>
<feature type="compositionally biased region" description="Basic and acidic residues" evidence="1">
    <location>
        <begin position="35"/>
        <end position="52"/>
    </location>
</feature>